<evidence type="ECO:0008006" key="2">
    <source>
        <dbReference type="Google" id="ProtNLM"/>
    </source>
</evidence>
<accession>X0WFD5</accession>
<gene>
    <name evidence="1" type="ORF">S01H1_37302</name>
</gene>
<protein>
    <recommendedName>
        <fullName evidence="2">DUF362 domain-containing protein</fullName>
    </recommendedName>
</protein>
<sequence length="174" mass="19786">MEEEGFFFYKTETSQGLIGKDDVVLLKVNSQWPERGGTNTDLVKSVIAQICDHPLGFEGEIIIADSGQGRGSLSWKRSNAKDISQSMEKVAEYFKEDCKVSTYLWDDIGKKEVGEYEKGDMKDGYIVEDGEDEDTGIIISYPKFKSRFGTFVSFKKGIFDEDKGEYERDRLKII</sequence>
<dbReference type="AlphaFoldDB" id="X0WFD5"/>
<organism evidence="1">
    <name type="scientific">marine sediment metagenome</name>
    <dbReference type="NCBI Taxonomy" id="412755"/>
    <lineage>
        <taxon>unclassified sequences</taxon>
        <taxon>metagenomes</taxon>
        <taxon>ecological metagenomes</taxon>
    </lineage>
</organism>
<proteinExistence type="predicted"/>
<feature type="non-terminal residue" evidence="1">
    <location>
        <position position="174"/>
    </location>
</feature>
<comment type="caution">
    <text evidence="1">The sequence shown here is derived from an EMBL/GenBank/DDBJ whole genome shotgun (WGS) entry which is preliminary data.</text>
</comment>
<dbReference type="EMBL" id="BARS01023429">
    <property type="protein sequence ID" value="GAG11416.1"/>
    <property type="molecule type" value="Genomic_DNA"/>
</dbReference>
<evidence type="ECO:0000313" key="1">
    <source>
        <dbReference type="EMBL" id="GAG11416.1"/>
    </source>
</evidence>
<name>X0WFD5_9ZZZZ</name>
<reference evidence="1" key="1">
    <citation type="journal article" date="2014" name="Front. Microbiol.">
        <title>High frequency of phylogenetically diverse reductive dehalogenase-homologous genes in deep subseafloor sedimentary metagenomes.</title>
        <authorList>
            <person name="Kawai M."/>
            <person name="Futagami T."/>
            <person name="Toyoda A."/>
            <person name="Takaki Y."/>
            <person name="Nishi S."/>
            <person name="Hori S."/>
            <person name="Arai W."/>
            <person name="Tsubouchi T."/>
            <person name="Morono Y."/>
            <person name="Uchiyama I."/>
            <person name="Ito T."/>
            <person name="Fujiyama A."/>
            <person name="Inagaki F."/>
            <person name="Takami H."/>
        </authorList>
    </citation>
    <scope>NUCLEOTIDE SEQUENCE</scope>
    <source>
        <strain evidence="1">Expedition CK06-06</strain>
    </source>
</reference>